<proteinExistence type="predicted"/>
<dbReference type="Pfam" id="PF07143">
    <property type="entry name" value="CrtC"/>
    <property type="match status" value="1"/>
</dbReference>
<feature type="domain" description="AttH" evidence="1">
    <location>
        <begin position="61"/>
        <end position="238"/>
    </location>
</feature>
<dbReference type="InterPro" id="IPR010791">
    <property type="entry name" value="AttH_dom"/>
</dbReference>
<accession>A0A511QP48</accession>
<dbReference type="Gene3D" id="2.40.370.10">
    <property type="entry name" value="AttH-like domain"/>
    <property type="match status" value="2"/>
</dbReference>
<comment type="caution">
    <text evidence="2">The sequence shown here is derived from an EMBL/GenBank/DDBJ whole genome shotgun (WGS) entry which is preliminary data.</text>
</comment>
<dbReference type="PANTHER" id="PTHR38591:SF1">
    <property type="entry name" value="BLL1000 PROTEIN"/>
    <property type="match status" value="1"/>
</dbReference>
<evidence type="ECO:0000259" key="1">
    <source>
        <dbReference type="Pfam" id="PF07143"/>
    </source>
</evidence>
<dbReference type="OrthoDB" id="9770826at2"/>
<evidence type="ECO:0000313" key="2">
    <source>
        <dbReference type="EMBL" id="GEM79108.1"/>
    </source>
</evidence>
<protein>
    <submittedName>
        <fullName evidence="2">Carotenoid 1,2-hydratase</fullName>
    </submittedName>
</protein>
<dbReference type="AlphaFoldDB" id="A0A511QP48"/>
<keyword evidence="3" id="KW-1185">Reference proteome</keyword>
<name>A0A511QP48_9VIBR</name>
<sequence length="365" mass="41179">MNLFSKLFLLTLLLTIVGCEEQKSDGLGNWLGESDTDYAKVLAGKAIEYPKDHGAHPDFRHEWWYLTANLIDENGDALGIQWTQFRVAIEPEATQQEDIASLEIWHSQQLYMAHSAVTTDEIHYADEKWSRDNPMLAGVDNDPFRVFLDDWQWRSSTTDMFPATLDVTSKGFSYSLTLNSAAPYQKQGEEGYSEKSADGSVASYYYSQPFISVQGEVTIDGKSHQVKGQGWIDREWSSQFLLDSQQGWDWFALRLDAKTSLVVFQLRDSKSGDASYSHARLMYSNGESTTLTESEISLTATEQTSIEGRPYPTKWQLKIPSQQIDLNILALNPNAKMPLTIPYWEGPVTITGSHSGNGYMELTGY</sequence>
<reference evidence="2 3" key="1">
    <citation type="submission" date="2019-07" db="EMBL/GenBank/DDBJ databases">
        <title>Whole genome shotgun sequence of Vibrio superstes NBRC 103154.</title>
        <authorList>
            <person name="Hosoyama A."/>
            <person name="Uohara A."/>
            <person name="Ohji S."/>
            <person name="Ichikawa N."/>
        </authorList>
    </citation>
    <scope>NUCLEOTIDE SEQUENCE [LARGE SCALE GENOMIC DNA]</scope>
    <source>
        <strain evidence="2 3">NBRC 103154</strain>
    </source>
</reference>
<dbReference type="PANTHER" id="PTHR38591">
    <property type="entry name" value="HYDROLASE"/>
    <property type="match status" value="1"/>
</dbReference>
<dbReference type="Pfam" id="PF17186">
    <property type="entry name" value="Lipocalin_9"/>
    <property type="match status" value="1"/>
</dbReference>
<evidence type="ECO:0000313" key="3">
    <source>
        <dbReference type="Proteomes" id="UP000321113"/>
    </source>
</evidence>
<dbReference type="RefSeq" id="WP_119008471.1">
    <property type="nucleotide sequence ID" value="NZ_BJXK01000004.1"/>
</dbReference>
<dbReference type="SUPFAM" id="SSF159245">
    <property type="entry name" value="AttH-like"/>
    <property type="match status" value="1"/>
</dbReference>
<dbReference type="InterPro" id="IPR023374">
    <property type="entry name" value="AttH-like_dom_sf"/>
</dbReference>
<organism evidence="2 3">
    <name type="scientific">Vibrio superstes NBRC 103154</name>
    <dbReference type="NCBI Taxonomy" id="1219062"/>
    <lineage>
        <taxon>Bacteria</taxon>
        <taxon>Pseudomonadati</taxon>
        <taxon>Pseudomonadota</taxon>
        <taxon>Gammaproteobacteria</taxon>
        <taxon>Vibrionales</taxon>
        <taxon>Vibrionaceae</taxon>
        <taxon>Vibrio</taxon>
    </lineage>
</organism>
<dbReference type="Proteomes" id="UP000321113">
    <property type="component" value="Unassembled WGS sequence"/>
</dbReference>
<dbReference type="PROSITE" id="PS51257">
    <property type="entry name" value="PROKAR_LIPOPROTEIN"/>
    <property type="match status" value="1"/>
</dbReference>
<gene>
    <name evidence="2" type="primary">attH</name>
    <name evidence="2" type="ORF">VSU01S_13530</name>
</gene>
<dbReference type="EMBL" id="BJXK01000004">
    <property type="protein sequence ID" value="GEM79108.1"/>
    <property type="molecule type" value="Genomic_DNA"/>
</dbReference>